<proteinExistence type="predicted"/>
<organism evidence="1">
    <name type="scientific">gut metagenome</name>
    <dbReference type="NCBI Taxonomy" id="749906"/>
    <lineage>
        <taxon>unclassified sequences</taxon>
        <taxon>metagenomes</taxon>
        <taxon>organismal metagenomes</taxon>
    </lineage>
</organism>
<comment type="caution">
    <text evidence="1">The sequence shown here is derived from an EMBL/GenBank/DDBJ whole genome shotgun (WGS) entry which is preliminary data.</text>
</comment>
<dbReference type="AlphaFoldDB" id="J9GRH2"/>
<gene>
    <name evidence="1" type="ORF">EVA_09187</name>
</gene>
<accession>J9GRH2</accession>
<reference evidence="1" key="1">
    <citation type="journal article" date="2012" name="PLoS ONE">
        <title>Gene sets for utilization of primary and secondary nutrition supplies in the distal gut of endangered iberian lynx.</title>
        <authorList>
            <person name="Alcaide M."/>
            <person name="Messina E."/>
            <person name="Richter M."/>
            <person name="Bargiela R."/>
            <person name="Peplies J."/>
            <person name="Huws S.A."/>
            <person name="Newbold C.J."/>
            <person name="Golyshin P.N."/>
            <person name="Simon M.A."/>
            <person name="Lopez G."/>
            <person name="Yakimov M.M."/>
            <person name="Ferrer M."/>
        </authorList>
    </citation>
    <scope>NUCLEOTIDE SEQUENCE</scope>
</reference>
<name>J9GRH2_9ZZZZ</name>
<dbReference type="EMBL" id="AMCI01002433">
    <property type="protein sequence ID" value="EJX02730.1"/>
    <property type="molecule type" value="Genomic_DNA"/>
</dbReference>
<sequence length="47" mass="5577">MEQDFMQCVATFIKREAKVFVFAEEYNKTFNFVKNSITLCAHILRDV</sequence>
<protein>
    <submittedName>
        <fullName evidence="1">Uncharacterized protein</fullName>
    </submittedName>
</protein>
<evidence type="ECO:0000313" key="1">
    <source>
        <dbReference type="EMBL" id="EJX02730.1"/>
    </source>
</evidence>